<feature type="transmembrane region" description="Helical" evidence="1">
    <location>
        <begin position="277"/>
        <end position="300"/>
    </location>
</feature>
<protein>
    <recommendedName>
        <fullName evidence="4">Phosphoglycerate mutase-like protein</fullName>
    </recommendedName>
</protein>
<dbReference type="AlphaFoldDB" id="A0A1E3QR37"/>
<dbReference type="PANTHER" id="PTHR16469">
    <property type="entry name" value="UBIQUITIN-ASSOCIATED AND SH3 DOMAIN-CONTAINING BA-RELATED"/>
    <property type="match status" value="1"/>
</dbReference>
<dbReference type="STRING" id="984486.A0A1E3QR37"/>
<keyword evidence="1" id="KW-0472">Membrane</keyword>
<evidence type="ECO:0008006" key="4">
    <source>
        <dbReference type="Google" id="ProtNLM"/>
    </source>
</evidence>
<name>A0A1E3QR37_9ASCO</name>
<dbReference type="SMART" id="SM00855">
    <property type="entry name" value="PGAM"/>
    <property type="match status" value="1"/>
</dbReference>
<dbReference type="RefSeq" id="XP_018985483.1">
    <property type="nucleotide sequence ID" value="XM_019127017.1"/>
</dbReference>
<dbReference type="Gene3D" id="3.40.50.1240">
    <property type="entry name" value="Phosphoglycerate mutase-like"/>
    <property type="match status" value="1"/>
</dbReference>
<proteinExistence type="predicted"/>
<sequence length="349" mass="38664">MNLLVLLRHAQRGDTHTTPTYDPSLSETGLAQARGAGDDVSEYLSSNDMDVVIHSSPYLRCLQTSVELAHRLQAAHLGKVSLKVDHALSEWLHLNLKFVPPLDNGLSLEADVAKIQSTMPLASNVSVDLTWNTAALGSFNSYGVSYYEYRESINRYIRNLTSYYTLSRKPMLIIVVTHGIAVNCLLQFLLNKSLFHEVPEAKISIAKQVSVGQWLLVRNCLGLANGPENTSTLSIPKDYETTFSSNALSEKKSAEKDFSELTKESTPGAFQLRENPLGVLCLLGMVLFVSFSLWESFWVCTSAMSRDVDFHALSLHCGTCVIPALLCHLCDSNFIIVLIYDSNFIVVLI</sequence>
<dbReference type="EMBL" id="KV454430">
    <property type="protein sequence ID" value="ODQ80155.1"/>
    <property type="molecule type" value="Genomic_DNA"/>
</dbReference>
<dbReference type="InterPro" id="IPR051710">
    <property type="entry name" value="Phosphatase_SH3-domain"/>
</dbReference>
<dbReference type="SUPFAM" id="SSF53254">
    <property type="entry name" value="Phosphoglycerate mutase-like"/>
    <property type="match status" value="1"/>
</dbReference>
<reference evidence="3" key="1">
    <citation type="submission" date="2016-05" db="EMBL/GenBank/DDBJ databases">
        <title>Comparative genomics of biotechnologically important yeasts.</title>
        <authorList>
            <consortium name="DOE Joint Genome Institute"/>
            <person name="Riley R."/>
            <person name="Haridas S."/>
            <person name="Wolfe K.H."/>
            <person name="Lopes M.R."/>
            <person name="Hittinger C.T."/>
            <person name="Goker M."/>
            <person name="Salamov A."/>
            <person name="Wisecaver J."/>
            <person name="Long T.M."/>
            <person name="Aerts A.L."/>
            <person name="Barry K."/>
            <person name="Choi C."/>
            <person name="Clum A."/>
            <person name="Coughlan A.Y."/>
            <person name="Deshpande S."/>
            <person name="Douglass A.P."/>
            <person name="Hanson S.J."/>
            <person name="Klenk H.-P."/>
            <person name="Labutti K."/>
            <person name="Lapidus A."/>
            <person name="Lindquist E."/>
            <person name="Lipzen A."/>
            <person name="Meier-Kolthoff J.P."/>
            <person name="Ohm R.A."/>
            <person name="Otillar R.P."/>
            <person name="Pangilinan J."/>
            <person name="Peng Y."/>
            <person name="Rokas A."/>
            <person name="Rosa C.A."/>
            <person name="Scheuner C."/>
            <person name="Sibirny A.A."/>
            <person name="Slot J.C."/>
            <person name="Stielow J.B."/>
            <person name="Sun H."/>
            <person name="Kurtzman C.P."/>
            <person name="Blackwell M."/>
            <person name="Grigoriev I.V."/>
            <person name="Jeffries T.W."/>
        </authorList>
    </citation>
    <scope>NUCLEOTIDE SEQUENCE [LARGE SCALE GENOMIC DNA]</scope>
    <source>
        <strain evidence="3">NRRL Y-12698</strain>
    </source>
</reference>
<keyword evidence="3" id="KW-1185">Reference proteome</keyword>
<dbReference type="InterPro" id="IPR029033">
    <property type="entry name" value="His_PPase_superfam"/>
</dbReference>
<keyword evidence="1" id="KW-0812">Transmembrane</keyword>
<dbReference type="PANTHER" id="PTHR16469:SF27">
    <property type="entry name" value="UBIQUITIN-ASSOCIATED AND SH3 DOMAIN-CONTAINING BA-RELATED"/>
    <property type="match status" value="1"/>
</dbReference>
<dbReference type="OrthoDB" id="3898179at2759"/>
<dbReference type="GeneID" id="30144871"/>
<evidence type="ECO:0000256" key="1">
    <source>
        <dbReference type="SAM" id="Phobius"/>
    </source>
</evidence>
<accession>A0A1E3QR37</accession>
<evidence type="ECO:0000313" key="3">
    <source>
        <dbReference type="Proteomes" id="UP000094336"/>
    </source>
</evidence>
<dbReference type="Proteomes" id="UP000094336">
    <property type="component" value="Unassembled WGS sequence"/>
</dbReference>
<dbReference type="Pfam" id="PF00300">
    <property type="entry name" value="His_Phos_1"/>
    <property type="match status" value="1"/>
</dbReference>
<gene>
    <name evidence="2" type="ORF">BABINDRAFT_129297</name>
</gene>
<evidence type="ECO:0000313" key="2">
    <source>
        <dbReference type="EMBL" id="ODQ80155.1"/>
    </source>
</evidence>
<dbReference type="CDD" id="cd07067">
    <property type="entry name" value="HP_PGM_like"/>
    <property type="match status" value="1"/>
</dbReference>
<keyword evidence="1" id="KW-1133">Transmembrane helix</keyword>
<organism evidence="2 3">
    <name type="scientific">Babjeviella inositovora NRRL Y-12698</name>
    <dbReference type="NCBI Taxonomy" id="984486"/>
    <lineage>
        <taxon>Eukaryota</taxon>
        <taxon>Fungi</taxon>
        <taxon>Dikarya</taxon>
        <taxon>Ascomycota</taxon>
        <taxon>Saccharomycotina</taxon>
        <taxon>Pichiomycetes</taxon>
        <taxon>Serinales incertae sedis</taxon>
        <taxon>Babjeviella</taxon>
    </lineage>
</organism>
<dbReference type="InterPro" id="IPR013078">
    <property type="entry name" value="His_Pase_superF_clade-1"/>
</dbReference>